<evidence type="ECO:0000259" key="9">
    <source>
        <dbReference type="Pfam" id="PF13231"/>
    </source>
</evidence>
<feature type="domain" description="Glycosyltransferase RgtA/B/C/D-like" evidence="9">
    <location>
        <begin position="75"/>
        <end position="232"/>
    </location>
</feature>
<evidence type="ECO:0000256" key="3">
    <source>
        <dbReference type="ARBA" id="ARBA00022676"/>
    </source>
</evidence>
<dbReference type="GO" id="GO:0005886">
    <property type="term" value="C:plasma membrane"/>
    <property type="evidence" value="ECO:0007669"/>
    <property type="project" value="UniProtKB-SubCell"/>
</dbReference>
<dbReference type="GO" id="GO:0016763">
    <property type="term" value="F:pentosyltransferase activity"/>
    <property type="evidence" value="ECO:0007669"/>
    <property type="project" value="TreeGrafter"/>
</dbReference>
<evidence type="ECO:0000256" key="7">
    <source>
        <dbReference type="ARBA" id="ARBA00023136"/>
    </source>
</evidence>
<evidence type="ECO:0000256" key="8">
    <source>
        <dbReference type="SAM" id="Phobius"/>
    </source>
</evidence>
<dbReference type="EMBL" id="FN869859">
    <property type="protein sequence ID" value="CCC80747.1"/>
    <property type="molecule type" value="Genomic_DNA"/>
</dbReference>
<evidence type="ECO:0000313" key="10">
    <source>
        <dbReference type="EMBL" id="CCC80747.1"/>
    </source>
</evidence>
<dbReference type="PANTHER" id="PTHR33908">
    <property type="entry name" value="MANNOSYLTRANSFERASE YKCB-RELATED"/>
    <property type="match status" value="1"/>
</dbReference>
<dbReference type="PANTHER" id="PTHR33908:SF3">
    <property type="entry name" value="UNDECAPRENYL PHOSPHATE-ALPHA-4-AMINO-4-DEOXY-L-ARABINOSE ARABINOSYL TRANSFERASE"/>
    <property type="match status" value="1"/>
</dbReference>
<feature type="transmembrane region" description="Helical" evidence="8">
    <location>
        <begin position="102"/>
        <end position="120"/>
    </location>
</feature>
<dbReference type="OrthoDB" id="85618at2157"/>
<evidence type="ECO:0000256" key="4">
    <source>
        <dbReference type="ARBA" id="ARBA00022679"/>
    </source>
</evidence>
<dbReference type="Proteomes" id="UP000002654">
    <property type="component" value="Chromosome"/>
</dbReference>
<keyword evidence="5 8" id="KW-0812">Transmembrane</keyword>
<dbReference type="RefSeq" id="WP_014126005.1">
    <property type="nucleotide sequence ID" value="NC_016070.1"/>
</dbReference>
<sequence length="385" mass="42291">MRAVVLSLVVLALIVAVYVYYTATEFSKFQMYISDESWYAPASLNILRYVFHANVTQGFPYPNASGIETYLNPEHPPLAKYLMAISILALGYEPVAWRLPGWILGGAALVAAFLTGRALLREEGDDAAALAGVLSALLLATDPTFWALHGIAMLDAYAGFFALLALYFLVSGRKFASSVALGLAFAAKETTFPLVIPYLYYIGELEERPVKRVAYGLLIPASVYLALSMPLIIYYGGLVQWLQSSFLHMLGWDITSGHIAGGAESQISTPWDWFLNVHPFYLGEGLYARTNVAVMLMWIALTPLPLIRRNAKLATATAFAWAMWAGLLAVYLSGNTTLFSFYVADFSPIVDVYVASAVVFGVVSLEERRRAQGAKRALADQFKTE</sequence>
<dbReference type="InterPro" id="IPR038731">
    <property type="entry name" value="RgtA/B/C-like"/>
</dbReference>
<feature type="transmembrane region" description="Helical" evidence="8">
    <location>
        <begin position="126"/>
        <end position="145"/>
    </location>
</feature>
<dbReference type="GO" id="GO:0008610">
    <property type="term" value="P:lipid biosynthetic process"/>
    <property type="evidence" value="ECO:0007669"/>
    <property type="project" value="UniProtKB-ARBA"/>
</dbReference>
<dbReference type="STRING" id="768679.TTX_0072"/>
<proteinExistence type="predicted"/>
<comment type="subcellular location">
    <subcellularLocation>
        <location evidence="1">Cell membrane</location>
        <topology evidence="1">Multi-pass membrane protein</topology>
    </subcellularLocation>
</comment>
<protein>
    <submittedName>
        <fullName evidence="10">Membrane-bound dolichyl-phosphate-mannose-protein mannosyltransferase</fullName>
    </submittedName>
</protein>
<reference evidence="10 11" key="1">
    <citation type="journal article" date="2011" name="PLoS ONE">
        <title>The complete genome sequence of Thermoproteus tenax: a physiologically versatile member of the Crenarchaeota.</title>
        <authorList>
            <person name="Siebers B."/>
            <person name="Zaparty M."/>
            <person name="Raddatz G."/>
            <person name="Tjaden B."/>
            <person name="Albers S.V."/>
            <person name="Bell S.D."/>
            <person name="Blombach F."/>
            <person name="Kletzin A."/>
            <person name="Kyrpides N."/>
            <person name="Lanz C."/>
            <person name="Plagens A."/>
            <person name="Rampp M."/>
            <person name="Rosinus A."/>
            <person name="von Jan M."/>
            <person name="Makarova K.S."/>
            <person name="Klenk H.P."/>
            <person name="Schuster S.C."/>
            <person name="Hensel R."/>
        </authorList>
    </citation>
    <scope>NUCLEOTIDE SEQUENCE [LARGE SCALE GENOMIC DNA]</scope>
    <source>
        <strain evidence="11">ATCC 35583 / DSM 2078 / JCM 9277 / NBRC 100435 / Kra 1</strain>
    </source>
</reference>
<keyword evidence="4" id="KW-0808">Transferase</keyword>
<organism evidence="10 11">
    <name type="scientific">Thermoproteus tenax (strain ATCC 35583 / DSM 2078 / JCM 9277 / NBRC 100435 / Kra 1)</name>
    <dbReference type="NCBI Taxonomy" id="768679"/>
    <lineage>
        <taxon>Archaea</taxon>
        <taxon>Thermoproteota</taxon>
        <taxon>Thermoprotei</taxon>
        <taxon>Thermoproteales</taxon>
        <taxon>Thermoproteaceae</taxon>
        <taxon>Thermoproteus</taxon>
    </lineage>
</organism>
<dbReference type="PaxDb" id="768679-TTX_0072"/>
<keyword evidence="11" id="KW-1185">Reference proteome</keyword>
<accession>G4RMB6</accession>
<evidence type="ECO:0000256" key="5">
    <source>
        <dbReference type="ARBA" id="ARBA00022692"/>
    </source>
</evidence>
<feature type="transmembrane region" description="Helical" evidence="8">
    <location>
        <begin position="286"/>
        <end position="306"/>
    </location>
</feature>
<feature type="transmembrane region" description="Helical" evidence="8">
    <location>
        <begin position="313"/>
        <end position="334"/>
    </location>
</feature>
<evidence type="ECO:0000256" key="2">
    <source>
        <dbReference type="ARBA" id="ARBA00022475"/>
    </source>
</evidence>
<feature type="transmembrane region" description="Helical" evidence="8">
    <location>
        <begin position="152"/>
        <end position="170"/>
    </location>
</feature>
<dbReference type="Pfam" id="PF13231">
    <property type="entry name" value="PMT_2"/>
    <property type="match status" value="1"/>
</dbReference>
<keyword evidence="6 8" id="KW-1133">Transmembrane helix</keyword>
<keyword evidence="7 8" id="KW-0472">Membrane</keyword>
<dbReference type="InterPro" id="IPR050297">
    <property type="entry name" value="LipidA_mod_glycosyltrf_83"/>
</dbReference>
<keyword evidence="2" id="KW-1003">Cell membrane</keyword>
<dbReference type="eggNOG" id="arCOG00561">
    <property type="taxonomic scope" value="Archaea"/>
</dbReference>
<name>G4RMB6_THETK</name>
<dbReference type="PATRIC" id="fig|768679.9.peg.75"/>
<dbReference type="HOGENOM" id="CLU_032023_0_0_2"/>
<dbReference type="GO" id="GO:0010041">
    <property type="term" value="P:response to iron(III) ion"/>
    <property type="evidence" value="ECO:0007669"/>
    <property type="project" value="TreeGrafter"/>
</dbReference>
<dbReference type="KEGG" id="ttn:TTX_0072"/>
<feature type="transmembrane region" description="Helical" evidence="8">
    <location>
        <begin position="213"/>
        <end position="235"/>
    </location>
</feature>
<dbReference type="AlphaFoldDB" id="G4RMB6"/>
<evidence type="ECO:0000313" key="11">
    <source>
        <dbReference type="Proteomes" id="UP000002654"/>
    </source>
</evidence>
<keyword evidence="3 10" id="KW-0328">Glycosyltransferase</keyword>
<dbReference type="GeneID" id="11263079"/>
<gene>
    <name evidence="10" type="ordered locus">TTX_0072</name>
</gene>
<evidence type="ECO:0000256" key="1">
    <source>
        <dbReference type="ARBA" id="ARBA00004651"/>
    </source>
</evidence>
<evidence type="ECO:0000256" key="6">
    <source>
        <dbReference type="ARBA" id="ARBA00022989"/>
    </source>
</evidence>
<feature type="transmembrane region" description="Helical" evidence="8">
    <location>
        <begin position="346"/>
        <end position="365"/>
    </location>
</feature>